<dbReference type="PANTHER" id="PTHR33018:SF34">
    <property type="entry name" value="OS02G0472350 PROTEIN"/>
    <property type="match status" value="1"/>
</dbReference>
<feature type="region of interest" description="Disordered" evidence="2">
    <location>
        <begin position="463"/>
        <end position="501"/>
    </location>
</feature>
<organism evidence="4 5">
    <name type="scientific">Glycine soja</name>
    <name type="common">Wild soybean</name>
    <dbReference type="NCBI Taxonomy" id="3848"/>
    <lineage>
        <taxon>Eukaryota</taxon>
        <taxon>Viridiplantae</taxon>
        <taxon>Streptophyta</taxon>
        <taxon>Embryophyta</taxon>
        <taxon>Tracheophyta</taxon>
        <taxon>Spermatophyta</taxon>
        <taxon>Magnoliopsida</taxon>
        <taxon>eudicotyledons</taxon>
        <taxon>Gunneridae</taxon>
        <taxon>Pentapetalae</taxon>
        <taxon>rosids</taxon>
        <taxon>fabids</taxon>
        <taxon>Fabales</taxon>
        <taxon>Fabaceae</taxon>
        <taxon>Papilionoideae</taxon>
        <taxon>50 kb inversion clade</taxon>
        <taxon>NPAAA clade</taxon>
        <taxon>indigoferoid/millettioid clade</taxon>
        <taxon>Phaseoleae</taxon>
        <taxon>Glycine</taxon>
        <taxon>Glycine subgen. Soja</taxon>
    </lineage>
</organism>
<proteinExistence type="predicted"/>
<dbReference type="Pfam" id="PF26133">
    <property type="entry name" value="DUF8039"/>
    <property type="match status" value="1"/>
</dbReference>
<evidence type="ECO:0000313" key="5">
    <source>
        <dbReference type="Proteomes" id="UP000289340"/>
    </source>
</evidence>
<dbReference type="PANTHER" id="PTHR33018">
    <property type="entry name" value="OS10G0338966 PROTEIN-RELATED"/>
    <property type="match status" value="1"/>
</dbReference>
<dbReference type="AlphaFoldDB" id="A0A445IKF0"/>
<dbReference type="GO" id="GO:0008194">
    <property type="term" value="F:UDP-glycosyltransferase activity"/>
    <property type="evidence" value="ECO:0007669"/>
    <property type="project" value="InterPro"/>
</dbReference>
<protein>
    <submittedName>
        <fullName evidence="4">UDP-glycosyltransferase 79B30</fullName>
    </submittedName>
</protein>
<gene>
    <name evidence="4" type="ORF">D0Y65_026548</name>
</gene>
<evidence type="ECO:0000256" key="1">
    <source>
        <dbReference type="ARBA" id="ARBA00022679"/>
    </source>
</evidence>
<sequence>MNLLPSAVHVSSPIEFGAPRIHCLAMFANSPFSTFIWRPMNSLPSAVHVSSAIESGAPRIDCLALFANFPSSNLIRRPMNSLPSAVHVSSVIKRGASGDWEICFSVICWIGFFAKHVFFLQKAVASGGSNLARLGELGGKLLPYFAINRGRSEEGRGSTFLALLILSKLLRKIVSVKKIQAEALSIMASPPASPPPPSSPPPPPAPSDASASLSAADGTHKKKLRTYLGIVARDKVDVTYENWKEVPTAQKDLIWDDILTMGERWRQFKSDLTRKWALAADQDGVEDTVCEKYNISKENGPRCAQKGTGHPEENTAPHLLSHGGYDYLEQKLLAEKTKKKLEEAAQSGSVDGVIDPPSPVRRHVKWKMARTKKTGEMTTEAAKEIAAKIGSFVPHGRQDVLAAAIERPEHPKRVRAAGAGVTIKQYFGSAPRTSRSSSSLPPEELQQLTQQIRDQLEESITERGLALPPEPLVGPSGPRVSTNRSCVDPSGNDPETGDSDRCGLYIEADPAHLVALGRVYEGSTVVHNTPFLPGQVKVGVEEVTDANAPVLVPTNEVSLVGQAFHTFLAWPTHLVKSLSQQVAVSPAKPPPKPNPEVDDPLYLMTLTIPELFLRPYQVTWDATVFGVFNPDFRLYIKHEDLSEIAHSGQCLSISVLQLWILHLTETSMRAGNSDIYGFLKPQSIQRSGQSQFESESYIKTWMQSSKCDVYLGAYLNGALKGLDDAPQPKSKASARWIVVKDIKALLTELTPHIVFFDVSFWLLNLTFCLDIKSLIYLIINLATIAYIASPSRIQMCHNVIRGLGKRVEGRGVVHNGWVQQQLILAHPSVGCFVTHYGAGSLTEALMNMCQMVLLPQPRGDHVVNARVMGGNLKVGVEVERGEEDGLFKR</sequence>
<evidence type="ECO:0000256" key="2">
    <source>
        <dbReference type="SAM" id="MobiDB-lite"/>
    </source>
</evidence>
<accession>A0A445IKF0</accession>
<name>A0A445IKF0_GLYSO</name>
<dbReference type="SUPFAM" id="SSF53756">
    <property type="entry name" value="UDP-Glycosyltransferase/glycogen phosphorylase"/>
    <property type="match status" value="1"/>
</dbReference>
<dbReference type="InterPro" id="IPR058352">
    <property type="entry name" value="DUF8039"/>
</dbReference>
<dbReference type="InterPro" id="IPR002213">
    <property type="entry name" value="UDP_glucos_trans"/>
</dbReference>
<comment type="caution">
    <text evidence="4">The sequence shown here is derived from an EMBL/GenBank/DDBJ whole genome shotgun (WGS) entry which is preliminary data.</text>
</comment>
<dbReference type="Proteomes" id="UP000289340">
    <property type="component" value="Chromosome 10"/>
</dbReference>
<evidence type="ECO:0000313" key="4">
    <source>
        <dbReference type="EMBL" id="RZB86536.1"/>
    </source>
</evidence>
<dbReference type="Gene3D" id="3.40.50.2000">
    <property type="entry name" value="Glycogen Phosphorylase B"/>
    <property type="match status" value="1"/>
</dbReference>
<keyword evidence="5" id="KW-1185">Reference proteome</keyword>
<feature type="region of interest" description="Disordered" evidence="2">
    <location>
        <begin position="188"/>
        <end position="217"/>
    </location>
</feature>
<feature type="compositionally biased region" description="Low complexity" evidence="2">
    <location>
        <begin position="207"/>
        <end position="216"/>
    </location>
</feature>
<feature type="compositionally biased region" description="Pro residues" evidence="2">
    <location>
        <begin position="191"/>
        <end position="206"/>
    </location>
</feature>
<keyword evidence="1 4" id="KW-0808">Transferase</keyword>
<dbReference type="EMBL" id="QZWG01000010">
    <property type="protein sequence ID" value="RZB86536.1"/>
    <property type="molecule type" value="Genomic_DNA"/>
</dbReference>
<dbReference type="Pfam" id="PF00201">
    <property type="entry name" value="UDPGT"/>
    <property type="match status" value="1"/>
</dbReference>
<evidence type="ECO:0000259" key="3">
    <source>
        <dbReference type="Pfam" id="PF26133"/>
    </source>
</evidence>
<feature type="domain" description="DUF8039" evidence="3">
    <location>
        <begin position="500"/>
        <end position="576"/>
    </location>
</feature>
<reference evidence="4 5" key="1">
    <citation type="submission" date="2018-09" db="EMBL/GenBank/DDBJ databases">
        <title>A high-quality reference genome of wild soybean provides a powerful tool to mine soybean genomes.</title>
        <authorList>
            <person name="Xie M."/>
            <person name="Chung C.Y.L."/>
            <person name="Li M.-W."/>
            <person name="Wong F.-L."/>
            <person name="Chan T.-F."/>
            <person name="Lam H.-M."/>
        </authorList>
    </citation>
    <scope>NUCLEOTIDE SEQUENCE [LARGE SCALE GENOMIC DNA]</scope>
    <source>
        <strain evidence="5">cv. W05</strain>
        <tissue evidence="4">Hypocotyl of etiolated seedlings</tissue>
    </source>
</reference>